<reference evidence="1 2" key="1">
    <citation type="submission" date="2021-12" db="EMBL/GenBank/DDBJ databases">
        <title>Discovery of the Pendulisporaceae a myxobacterial family with distinct sporulation behavior and unique specialized metabolism.</title>
        <authorList>
            <person name="Garcia R."/>
            <person name="Popoff A."/>
            <person name="Bader C.D."/>
            <person name="Loehr J."/>
            <person name="Walesch S."/>
            <person name="Walt C."/>
            <person name="Boldt J."/>
            <person name="Bunk B."/>
            <person name="Haeckl F.J.F.P.J."/>
            <person name="Gunesch A.P."/>
            <person name="Birkelbach J."/>
            <person name="Nuebel U."/>
            <person name="Pietschmann T."/>
            <person name="Bach T."/>
            <person name="Mueller R."/>
        </authorList>
    </citation>
    <scope>NUCLEOTIDE SEQUENCE [LARGE SCALE GENOMIC DNA]</scope>
    <source>
        <strain evidence="1 2">MSr11954</strain>
    </source>
</reference>
<evidence type="ECO:0000313" key="2">
    <source>
        <dbReference type="Proteomes" id="UP001370348"/>
    </source>
</evidence>
<dbReference type="Proteomes" id="UP001370348">
    <property type="component" value="Chromosome"/>
</dbReference>
<accession>A0ABZ2M3F6</accession>
<name>A0ABZ2M3F6_9BACT</name>
<dbReference type="RefSeq" id="WP_394827262.1">
    <property type="nucleotide sequence ID" value="NZ_CP089984.1"/>
</dbReference>
<protein>
    <submittedName>
        <fullName evidence="1">Uncharacterized protein</fullName>
    </submittedName>
</protein>
<gene>
    <name evidence="1" type="ORF">LZC94_10180</name>
</gene>
<evidence type="ECO:0000313" key="1">
    <source>
        <dbReference type="EMBL" id="WXB17628.1"/>
    </source>
</evidence>
<sequence>MKKLFAFCSIAIFALGISTASPRRALAEDVTIEGSAACDPECEQCRQDCQDEFDACVFDLPHHICARAYQRCLRACPH</sequence>
<keyword evidence="2" id="KW-1185">Reference proteome</keyword>
<dbReference type="EMBL" id="CP089984">
    <property type="protein sequence ID" value="WXB17628.1"/>
    <property type="molecule type" value="Genomic_DNA"/>
</dbReference>
<proteinExistence type="predicted"/>
<organism evidence="1 2">
    <name type="scientific">Pendulispora albinea</name>
    <dbReference type="NCBI Taxonomy" id="2741071"/>
    <lineage>
        <taxon>Bacteria</taxon>
        <taxon>Pseudomonadati</taxon>
        <taxon>Myxococcota</taxon>
        <taxon>Myxococcia</taxon>
        <taxon>Myxococcales</taxon>
        <taxon>Sorangiineae</taxon>
        <taxon>Pendulisporaceae</taxon>
        <taxon>Pendulispora</taxon>
    </lineage>
</organism>